<dbReference type="RefSeq" id="WP_072632396.1">
    <property type="nucleotide sequence ID" value="NZ_MLCB01000214.1"/>
</dbReference>
<comment type="subcellular location">
    <subcellularLocation>
        <location evidence="1">Endomembrane system</location>
        <topology evidence="1">Multi-pass membrane protein</topology>
    </subcellularLocation>
</comment>
<dbReference type="InterPro" id="IPR007318">
    <property type="entry name" value="Phopholipid_MeTrfase"/>
</dbReference>
<dbReference type="Proteomes" id="UP000184514">
    <property type="component" value="Unassembled WGS sequence"/>
</dbReference>
<dbReference type="Gene3D" id="1.20.120.1630">
    <property type="match status" value="1"/>
</dbReference>
<comment type="caution">
    <text evidence="6">The sequence shown here is derived from an EMBL/GenBank/DDBJ whole genome shotgun (WGS) entry which is preliminary data.</text>
</comment>
<keyword evidence="4 5" id="KW-0472">Membrane</keyword>
<dbReference type="STRING" id="696762.PFRI_39240"/>
<gene>
    <name evidence="6" type="ORF">PFRI_39240</name>
</gene>
<evidence type="ECO:0000313" key="6">
    <source>
        <dbReference type="EMBL" id="OJI91844.1"/>
    </source>
</evidence>
<evidence type="ECO:0000313" key="7">
    <source>
        <dbReference type="Proteomes" id="UP000184514"/>
    </source>
</evidence>
<dbReference type="AlphaFoldDB" id="A0A1L9NRT5"/>
<evidence type="ECO:0000256" key="1">
    <source>
        <dbReference type="ARBA" id="ARBA00004127"/>
    </source>
</evidence>
<dbReference type="OrthoDB" id="9811969at2"/>
<sequence>MIWGLSALSSLGFLTILGLSLIGPRLGLGSYWPPEETASWQHQSFRALFRVGVYPLVAASAILGREIGFALPFVGCGLLILGFGCALLFTGKLGWKQAFGSAEGLVTTSVYAYSRNPVYVATMFGMLGWAVLLPYAAIVLPLLLWAVLYILAPFLEEPWLEARFGDEYLAYKEKTPRFLWI</sequence>
<dbReference type="GO" id="GO:0012505">
    <property type="term" value="C:endomembrane system"/>
    <property type="evidence" value="ECO:0007669"/>
    <property type="project" value="UniProtKB-SubCell"/>
</dbReference>
<accession>A0A1L9NRT5</accession>
<protein>
    <recommendedName>
        <fullName evidence="8">Isoprenylcysteine carboxyl methyltransferase (ICMT) family protein</fullName>
    </recommendedName>
</protein>
<proteinExistence type="predicted"/>
<feature type="transmembrane region" description="Helical" evidence="5">
    <location>
        <begin position="126"/>
        <end position="151"/>
    </location>
</feature>
<feature type="transmembrane region" description="Helical" evidence="5">
    <location>
        <begin position="70"/>
        <end position="89"/>
    </location>
</feature>
<name>A0A1L9NRT5_9RHOB</name>
<reference evidence="6 7" key="1">
    <citation type="submission" date="2016-10" db="EMBL/GenBank/DDBJ databases">
        <title>Genome sequence of Planktotalea frisia SH6-1.</title>
        <authorList>
            <person name="Poehlein A."/>
            <person name="Bakenhus I."/>
            <person name="Voget S."/>
            <person name="Brinkhoff T."/>
            <person name="Simon M."/>
        </authorList>
    </citation>
    <scope>NUCLEOTIDE SEQUENCE [LARGE SCALE GENOMIC DNA]</scope>
    <source>
        <strain evidence="6 7">SH6-1</strain>
    </source>
</reference>
<evidence type="ECO:0000256" key="5">
    <source>
        <dbReference type="SAM" id="Phobius"/>
    </source>
</evidence>
<keyword evidence="3 5" id="KW-1133">Transmembrane helix</keyword>
<evidence type="ECO:0000256" key="2">
    <source>
        <dbReference type="ARBA" id="ARBA00022692"/>
    </source>
</evidence>
<keyword evidence="7" id="KW-1185">Reference proteome</keyword>
<evidence type="ECO:0000256" key="4">
    <source>
        <dbReference type="ARBA" id="ARBA00023136"/>
    </source>
</evidence>
<dbReference type="Pfam" id="PF04191">
    <property type="entry name" value="PEMT"/>
    <property type="match status" value="1"/>
</dbReference>
<evidence type="ECO:0000256" key="3">
    <source>
        <dbReference type="ARBA" id="ARBA00022989"/>
    </source>
</evidence>
<dbReference type="EMBL" id="MLCB01000214">
    <property type="protein sequence ID" value="OJI91844.1"/>
    <property type="molecule type" value="Genomic_DNA"/>
</dbReference>
<evidence type="ECO:0008006" key="8">
    <source>
        <dbReference type="Google" id="ProtNLM"/>
    </source>
</evidence>
<organism evidence="6 7">
    <name type="scientific">Planktotalea frisia</name>
    <dbReference type="NCBI Taxonomy" id="696762"/>
    <lineage>
        <taxon>Bacteria</taxon>
        <taxon>Pseudomonadati</taxon>
        <taxon>Pseudomonadota</taxon>
        <taxon>Alphaproteobacteria</taxon>
        <taxon>Rhodobacterales</taxon>
        <taxon>Paracoccaceae</taxon>
        <taxon>Planktotalea</taxon>
    </lineage>
</organism>
<keyword evidence="2 5" id="KW-0812">Transmembrane</keyword>